<dbReference type="Pfam" id="PF00034">
    <property type="entry name" value="Cytochrom_C"/>
    <property type="match status" value="1"/>
</dbReference>
<evidence type="ECO:0000256" key="1">
    <source>
        <dbReference type="ARBA" id="ARBA00022448"/>
    </source>
</evidence>
<evidence type="ECO:0000256" key="7">
    <source>
        <dbReference type="SAM" id="SignalP"/>
    </source>
</evidence>
<dbReference type="InterPro" id="IPR002327">
    <property type="entry name" value="Cyt_c_1A/1B"/>
</dbReference>
<reference evidence="9 10" key="1">
    <citation type="submission" date="2023-07" db="EMBL/GenBank/DDBJ databases">
        <title>Genomic Encyclopedia of Type Strains, Phase IV (KMG-IV): sequencing the most valuable type-strain genomes for metagenomic binning, comparative biology and taxonomic classification.</title>
        <authorList>
            <person name="Goeker M."/>
        </authorList>
    </citation>
    <scope>NUCLEOTIDE SEQUENCE [LARGE SCALE GENOMIC DNA]</scope>
    <source>
        <strain evidence="9 10">DSM 18695</strain>
    </source>
</reference>
<sequence length="115" mass="11596">MRLVLIAALAAVAFPAFAQDGAALYNAQCKACHSVTEASGPAGPSLKGVVGRKIAGAPGYAYSAGLKAKTGVWGDANLDSFLTNPAGFAPGGKMFVKVAKPGDRAALIAYLKTVK</sequence>
<evidence type="ECO:0000256" key="4">
    <source>
        <dbReference type="ARBA" id="ARBA00022982"/>
    </source>
</evidence>
<dbReference type="PANTHER" id="PTHR11961">
    <property type="entry name" value="CYTOCHROME C"/>
    <property type="match status" value="1"/>
</dbReference>
<dbReference type="PROSITE" id="PS51007">
    <property type="entry name" value="CYTC"/>
    <property type="match status" value="1"/>
</dbReference>
<keyword evidence="10" id="KW-1185">Reference proteome</keyword>
<evidence type="ECO:0000313" key="10">
    <source>
        <dbReference type="Proteomes" id="UP001228905"/>
    </source>
</evidence>
<dbReference type="Proteomes" id="UP001228905">
    <property type="component" value="Unassembled WGS sequence"/>
</dbReference>
<feature type="chain" id="PRO_5045173740" evidence="7">
    <location>
        <begin position="19"/>
        <end position="115"/>
    </location>
</feature>
<keyword evidence="1" id="KW-0813">Transport</keyword>
<evidence type="ECO:0000256" key="3">
    <source>
        <dbReference type="ARBA" id="ARBA00022723"/>
    </source>
</evidence>
<keyword evidence="2 6" id="KW-0349">Heme</keyword>
<evidence type="ECO:0000256" key="6">
    <source>
        <dbReference type="PROSITE-ProRule" id="PRU00433"/>
    </source>
</evidence>
<feature type="domain" description="Cytochrome c" evidence="8">
    <location>
        <begin position="16"/>
        <end position="115"/>
    </location>
</feature>
<dbReference type="SUPFAM" id="SSF46626">
    <property type="entry name" value="Cytochrome c"/>
    <property type="match status" value="1"/>
</dbReference>
<evidence type="ECO:0000313" key="9">
    <source>
        <dbReference type="EMBL" id="MDQ0464911.1"/>
    </source>
</evidence>
<keyword evidence="7" id="KW-0732">Signal</keyword>
<keyword evidence="4" id="KW-0249">Electron transport</keyword>
<dbReference type="RefSeq" id="WP_307349912.1">
    <property type="nucleotide sequence ID" value="NZ_JAUSVS010000005.1"/>
</dbReference>
<organism evidence="9 10">
    <name type="scientific">Caulobacter ginsengisoli</name>
    <dbReference type="NCBI Taxonomy" id="400775"/>
    <lineage>
        <taxon>Bacteria</taxon>
        <taxon>Pseudomonadati</taxon>
        <taxon>Pseudomonadota</taxon>
        <taxon>Alphaproteobacteria</taxon>
        <taxon>Caulobacterales</taxon>
        <taxon>Caulobacteraceae</taxon>
        <taxon>Caulobacter</taxon>
    </lineage>
</organism>
<feature type="signal peptide" evidence="7">
    <location>
        <begin position="1"/>
        <end position="18"/>
    </location>
</feature>
<proteinExistence type="predicted"/>
<evidence type="ECO:0000256" key="5">
    <source>
        <dbReference type="ARBA" id="ARBA00023004"/>
    </source>
</evidence>
<evidence type="ECO:0000256" key="2">
    <source>
        <dbReference type="ARBA" id="ARBA00022617"/>
    </source>
</evidence>
<dbReference type="InterPro" id="IPR009056">
    <property type="entry name" value="Cyt_c-like_dom"/>
</dbReference>
<name>A0ABU0IU75_9CAUL</name>
<dbReference type="Gene3D" id="1.10.760.10">
    <property type="entry name" value="Cytochrome c-like domain"/>
    <property type="match status" value="1"/>
</dbReference>
<keyword evidence="5 6" id="KW-0408">Iron</keyword>
<evidence type="ECO:0000259" key="8">
    <source>
        <dbReference type="PROSITE" id="PS51007"/>
    </source>
</evidence>
<gene>
    <name evidence="9" type="ORF">QO010_002695</name>
</gene>
<dbReference type="InterPro" id="IPR036909">
    <property type="entry name" value="Cyt_c-like_dom_sf"/>
</dbReference>
<comment type="caution">
    <text evidence="9">The sequence shown here is derived from an EMBL/GenBank/DDBJ whole genome shotgun (WGS) entry which is preliminary data.</text>
</comment>
<accession>A0ABU0IU75</accession>
<dbReference type="EMBL" id="JAUSVS010000005">
    <property type="protein sequence ID" value="MDQ0464911.1"/>
    <property type="molecule type" value="Genomic_DNA"/>
</dbReference>
<protein>
    <submittedName>
        <fullName evidence="9">Cytochrome c2</fullName>
    </submittedName>
</protein>
<dbReference type="PRINTS" id="PR00604">
    <property type="entry name" value="CYTCHRMECIAB"/>
</dbReference>
<keyword evidence="3 6" id="KW-0479">Metal-binding</keyword>